<keyword evidence="1" id="KW-0694">RNA-binding</keyword>
<keyword evidence="5" id="KW-1185">Reference proteome</keyword>
<dbReference type="FunFam" id="3.30.70.330:FF:002287">
    <property type="match status" value="1"/>
</dbReference>
<dbReference type="InterPro" id="IPR000504">
    <property type="entry name" value="RRM_dom"/>
</dbReference>
<sequence>MQKLYIGKVKEVNKQEIYKLLIQYGLIKSFEDKDSFCFVEYYYESDARMAQYELDGRSVCNNRIVVQFSKALMKQEDLLKEALPSSTRKIYVGNLNHKFTSQELVEIFNRFGKILDIIFKETYALIEYPTQQCATEAILYMNEKNCKGETLKVDLQKTYDEVVSSSNRIYIGKIGNLKKMDLILNFGQFGFIEDISVKDDLYAFIQYRNNLHASRAIKEMNNSEIKGNRIQVQEARSKNHLPLNFNISQFLPQHSNLLDQLAPTQLLNKGPEDNKNTILQKPSRSRSRSKEKKTCQNGLAILKDLELT</sequence>
<accession>A0A8S1L305</accession>
<dbReference type="Pfam" id="PF00076">
    <property type="entry name" value="RRM_1"/>
    <property type="match status" value="3"/>
</dbReference>
<evidence type="ECO:0000313" key="5">
    <source>
        <dbReference type="Proteomes" id="UP000692954"/>
    </source>
</evidence>
<dbReference type="SMART" id="SM00360">
    <property type="entry name" value="RRM"/>
    <property type="match status" value="3"/>
</dbReference>
<dbReference type="AlphaFoldDB" id="A0A8S1L305"/>
<name>A0A8S1L305_9CILI</name>
<dbReference type="PROSITE" id="PS50102">
    <property type="entry name" value="RRM"/>
    <property type="match status" value="3"/>
</dbReference>
<gene>
    <name evidence="4" type="ORF">PSON_ATCC_30995.1.T0130051</name>
</gene>
<feature type="domain" description="RRM" evidence="3">
    <location>
        <begin position="2"/>
        <end position="71"/>
    </location>
</feature>
<dbReference type="Proteomes" id="UP000692954">
    <property type="component" value="Unassembled WGS sequence"/>
</dbReference>
<dbReference type="PANTHER" id="PTHR48038:SF1">
    <property type="entry name" value="RIBONUCLEOPROTEIN RB97D"/>
    <property type="match status" value="1"/>
</dbReference>
<organism evidence="4 5">
    <name type="scientific">Paramecium sonneborni</name>
    <dbReference type="NCBI Taxonomy" id="65129"/>
    <lineage>
        <taxon>Eukaryota</taxon>
        <taxon>Sar</taxon>
        <taxon>Alveolata</taxon>
        <taxon>Ciliophora</taxon>
        <taxon>Intramacronucleata</taxon>
        <taxon>Oligohymenophorea</taxon>
        <taxon>Peniculida</taxon>
        <taxon>Parameciidae</taxon>
        <taxon>Paramecium</taxon>
    </lineage>
</organism>
<evidence type="ECO:0000313" key="4">
    <source>
        <dbReference type="EMBL" id="CAD8059096.1"/>
    </source>
</evidence>
<dbReference type="PANTHER" id="PTHR48038">
    <property type="entry name" value="RIBONUCLEOPROTEIN RB97D"/>
    <property type="match status" value="1"/>
</dbReference>
<proteinExistence type="predicted"/>
<evidence type="ECO:0000259" key="3">
    <source>
        <dbReference type="PROSITE" id="PS50102"/>
    </source>
</evidence>
<dbReference type="GO" id="GO:0003723">
    <property type="term" value="F:RNA binding"/>
    <property type="evidence" value="ECO:0007669"/>
    <property type="project" value="UniProtKB-UniRule"/>
</dbReference>
<dbReference type="EMBL" id="CAJJDN010000013">
    <property type="protein sequence ID" value="CAD8059096.1"/>
    <property type="molecule type" value="Genomic_DNA"/>
</dbReference>
<evidence type="ECO:0000256" key="2">
    <source>
        <dbReference type="SAM" id="MobiDB-lite"/>
    </source>
</evidence>
<protein>
    <recommendedName>
        <fullName evidence="3">RRM domain-containing protein</fullName>
    </recommendedName>
</protein>
<dbReference type="OrthoDB" id="1099063at2759"/>
<comment type="caution">
    <text evidence="4">The sequence shown here is derived from an EMBL/GenBank/DDBJ whole genome shotgun (WGS) entry which is preliminary data.</text>
</comment>
<feature type="domain" description="RRM" evidence="3">
    <location>
        <begin position="167"/>
        <end position="237"/>
    </location>
</feature>
<feature type="domain" description="RRM" evidence="3">
    <location>
        <begin position="88"/>
        <end position="158"/>
    </location>
</feature>
<evidence type="ECO:0000256" key="1">
    <source>
        <dbReference type="PROSITE-ProRule" id="PRU00176"/>
    </source>
</evidence>
<reference evidence="4" key="1">
    <citation type="submission" date="2021-01" db="EMBL/GenBank/DDBJ databases">
        <authorList>
            <consortium name="Genoscope - CEA"/>
            <person name="William W."/>
        </authorList>
    </citation>
    <scope>NUCLEOTIDE SEQUENCE</scope>
</reference>
<feature type="region of interest" description="Disordered" evidence="2">
    <location>
        <begin position="268"/>
        <end position="295"/>
    </location>
</feature>